<protein>
    <submittedName>
        <fullName evidence="1">Uncharacterized protein</fullName>
    </submittedName>
</protein>
<proteinExistence type="predicted"/>
<organism evidence="1 2">
    <name type="scientific">Faecalibacterium prausnitzii</name>
    <dbReference type="NCBI Taxonomy" id="853"/>
    <lineage>
        <taxon>Bacteria</taxon>
        <taxon>Bacillati</taxon>
        <taxon>Bacillota</taxon>
        <taxon>Clostridia</taxon>
        <taxon>Eubacteriales</taxon>
        <taxon>Oscillospiraceae</taxon>
        <taxon>Faecalibacterium</taxon>
    </lineage>
</organism>
<name>A0A6L5TDI9_9FIRM</name>
<evidence type="ECO:0000313" key="2">
    <source>
        <dbReference type="Proteomes" id="UP000477010"/>
    </source>
</evidence>
<evidence type="ECO:0000313" key="1">
    <source>
        <dbReference type="EMBL" id="MSC79719.1"/>
    </source>
</evidence>
<reference evidence="1 2" key="1">
    <citation type="journal article" date="2019" name="Nat. Med.">
        <title>A library of human gut bacterial isolates paired with longitudinal multiomics data enables mechanistic microbiome research.</title>
        <authorList>
            <person name="Poyet M."/>
            <person name="Groussin M."/>
            <person name="Gibbons S.M."/>
            <person name="Avila-Pacheco J."/>
            <person name="Jiang X."/>
            <person name="Kearney S.M."/>
            <person name="Perrotta A.R."/>
            <person name="Berdy B."/>
            <person name="Zhao S."/>
            <person name="Lieberman T.D."/>
            <person name="Swanson P.K."/>
            <person name="Smith M."/>
            <person name="Roesemann S."/>
            <person name="Alexander J.E."/>
            <person name="Rich S.A."/>
            <person name="Livny J."/>
            <person name="Vlamakis H."/>
            <person name="Clish C."/>
            <person name="Bullock K."/>
            <person name="Deik A."/>
            <person name="Scott J."/>
            <person name="Pierce K.A."/>
            <person name="Xavier R.J."/>
            <person name="Alm E.J."/>
        </authorList>
    </citation>
    <scope>NUCLEOTIDE SEQUENCE [LARGE SCALE GENOMIC DNA]</scope>
    <source>
        <strain evidence="1 2">BIOML-B9</strain>
    </source>
</reference>
<dbReference type="RefSeq" id="WP_154252035.1">
    <property type="nucleotide sequence ID" value="NZ_WKPZ01000004.1"/>
</dbReference>
<dbReference type="AlphaFoldDB" id="A0A6L5TDI9"/>
<gene>
    <name evidence="1" type="ORF">GKD85_02590</name>
</gene>
<dbReference type="Proteomes" id="UP000477010">
    <property type="component" value="Unassembled WGS sequence"/>
</dbReference>
<sequence>MNNIKITTQESEAVERAYYEAQSYEALMAILSRQLNAGANTMIADMLHYYAGLCRKAQMKLKMVQDKVLARYIDPEENPNLIVHFDFEREEVHPVENEKV</sequence>
<accession>A0A6L5TDI9</accession>
<comment type="caution">
    <text evidence="1">The sequence shown here is derived from an EMBL/GenBank/DDBJ whole genome shotgun (WGS) entry which is preliminary data.</text>
</comment>
<dbReference type="EMBL" id="WKQE01000002">
    <property type="protein sequence ID" value="MSC79719.1"/>
    <property type="molecule type" value="Genomic_DNA"/>
</dbReference>